<dbReference type="InterPro" id="IPR016181">
    <property type="entry name" value="Acyl_CoA_acyltransferase"/>
</dbReference>
<protein>
    <recommendedName>
        <fullName evidence="5">N-acetyltransferase domain-containing protein</fullName>
    </recommendedName>
</protein>
<dbReference type="OrthoDB" id="9180818at2"/>
<gene>
    <name evidence="2" type="ORF">FIV36_20975</name>
    <name evidence="1" type="ORF">SAMN05216591_1333</name>
</gene>
<accession>A0A5C5Q9H0</accession>
<evidence type="ECO:0000313" key="3">
    <source>
        <dbReference type="Proteomes" id="UP000182858"/>
    </source>
</evidence>
<organism evidence="2 4">
    <name type="scientific">Pseudomonas extremaustralis</name>
    <dbReference type="NCBI Taxonomy" id="359110"/>
    <lineage>
        <taxon>Bacteria</taxon>
        <taxon>Pseudomonadati</taxon>
        <taxon>Pseudomonadota</taxon>
        <taxon>Gammaproteobacteria</taxon>
        <taxon>Pseudomonadales</taxon>
        <taxon>Pseudomonadaceae</taxon>
        <taxon>Pseudomonas</taxon>
    </lineage>
</organism>
<proteinExistence type="predicted"/>
<reference evidence="1 3" key="1">
    <citation type="submission" date="2016-10" db="EMBL/GenBank/DDBJ databases">
        <authorList>
            <person name="Varghese N."/>
            <person name="Submissions S."/>
        </authorList>
    </citation>
    <scope>NUCLEOTIDE SEQUENCE [LARGE SCALE GENOMIC DNA]</scope>
    <source>
        <strain evidence="1 3">DSM 17835</strain>
    </source>
</reference>
<dbReference type="SUPFAM" id="SSF55729">
    <property type="entry name" value="Acyl-CoA N-acyltransferases (Nat)"/>
    <property type="match status" value="1"/>
</dbReference>
<dbReference type="RefSeq" id="WP_010565476.1">
    <property type="nucleotide sequence ID" value="NZ_JARIXU010000052.1"/>
</dbReference>
<sequence>MLSISEFKQYRIFWVWQQVTPDVRQALISFWQDNAAIKDAFEAWRRTFEVACVALNPSGQIIGVSSVYSALGAGAPYWFYRTFIRKDCRDVGLAQRLFTGTRQQLALAYTDEPQAPVGMMVVLENPKLERPSGTRINQRGGLSFLGCNEHGQSVWHLLFQSSARQEAP</sequence>
<dbReference type="Proteomes" id="UP000317951">
    <property type="component" value="Unassembled WGS sequence"/>
</dbReference>
<dbReference type="GeneID" id="78552837"/>
<dbReference type="EMBL" id="LT629689">
    <property type="protein sequence ID" value="SDE90375.1"/>
    <property type="molecule type" value="Genomic_DNA"/>
</dbReference>
<dbReference type="Proteomes" id="UP000182858">
    <property type="component" value="Chromosome I"/>
</dbReference>
<evidence type="ECO:0000313" key="4">
    <source>
        <dbReference type="Proteomes" id="UP000317951"/>
    </source>
</evidence>
<keyword evidence="3" id="KW-1185">Reference proteome</keyword>
<name>A0A5C5Q9H0_9PSED</name>
<dbReference type="AlphaFoldDB" id="A0A5C5Q9H0"/>
<evidence type="ECO:0008006" key="5">
    <source>
        <dbReference type="Google" id="ProtNLM"/>
    </source>
</evidence>
<reference evidence="2 4" key="2">
    <citation type="submission" date="2019-06" db="EMBL/GenBank/DDBJ databases">
        <title>Pseudomonas bimorpha sp. nov. isolated from bovine raw milk and skim milk concentrate.</title>
        <authorList>
            <person name="Hofmann K."/>
            <person name="Huptas C."/>
            <person name="Doll E."/>
            <person name="Scherer S."/>
            <person name="Wenning M."/>
        </authorList>
    </citation>
    <scope>NUCLEOTIDE SEQUENCE [LARGE SCALE GENOMIC DNA]</scope>
    <source>
        <strain evidence="2 4">DSM 17835</strain>
    </source>
</reference>
<evidence type="ECO:0000313" key="1">
    <source>
        <dbReference type="EMBL" id="SDE90375.1"/>
    </source>
</evidence>
<dbReference type="EMBL" id="VFET01000019">
    <property type="protein sequence ID" value="TWS02264.1"/>
    <property type="molecule type" value="Genomic_DNA"/>
</dbReference>
<evidence type="ECO:0000313" key="2">
    <source>
        <dbReference type="EMBL" id="TWS02264.1"/>
    </source>
</evidence>